<keyword evidence="1" id="KW-0472">Membrane</keyword>
<reference evidence="2 3" key="1">
    <citation type="submission" date="2019-02" db="EMBL/GenBank/DDBJ databases">
        <title>Deep-cultivation of Planctomycetes and their phenomic and genomic characterization uncovers novel biology.</title>
        <authorList>
            <person name="Wiegand S."/>
            <person name="Jogler M."/>
            <person name="Boedeker C."/>
            <person name="Pinto D."/>
            <person name="Vollmers J."/>
            <person name="Rivas-Marin E."/>
            <person name="Kohn T."/>
            <person name="Peeters S.H."/>
            <person name="Heuer A."/>
            <person name="Rast P."/>
            <person name="Oberbeckmann S."/>
            <person name="Bunk B."/>
            <person name="Jeske O."/>
            <person name="Meyerdierks A."/>
            <person name="Storesund J.E."/>
            <person name="Kallscheuer N."/>
            <person name="Luecker S."/>
            <person name="Lage O.M."/>
            <person name="Pohl T."/>
            <person name="Merkel B.J."/>
            <person name="Hornburger P."/>
            <person name="Mueller R.-W."/>
            <person name="Bruemmer F."/>
            <person name="Labrenz M."/>
            <person name="Spormann A.M."/>
            <person name="Op Den Camp H."/>
            <person name="Overmann J."/>
            <person name="Amann R."/>
            <person name="Jetten M.S.M."/>
            <person name="Mascher T."/>
            <person name="Medema M.H."/>
            <person name="Devos D.P."/>
            <person name="Kaster A.-K."/>
            <person name="Ovreas L."/>
            <person name="Rohde M."/>
            <person name="Galperin M.Y."/>
            <person name="Jogler C."/>
        </authorList>
    </citation>
    <scope>NUCLEOTIDE SEQUENCE [LARGE SCALE GENOMIC DNA]</scope>
    <source>
        <strain evidence="2 3">Poly41</strain>
    </source>
</reference>
<dbReference type="PANTHER" id="PTHR33406:SF12">
    <property type="entry name" value="BLR2997 PROTEIN"/>
    <property type="match status" value="1"/>
</dbReference>
<comment type="caution">
    <text evidence="2">The sequence shown here is derived from an EMBL/GenBank/DDBJ whole genome shotgun (WGS) entry which is preliminary data.</text>
</comment>
<keyword evidence="1" id="KW-1133">Transmembrane helix</keyword>
<name>A0A5C6D3K4_9BACT</name>
<evidence type="ECO:0000256" key="1">
    <source>
        <dbReference type="SAM" id="Phobius"/>
    </source>
</evidence>
<evidence type="ECO:0008006" key="4">
    <source>
        <dbReference type="Google" id="ProtNLM"/>
    </source>
</evidence>
<proteinExistence type="predicted"/>
<dbReference type="RefSeq" id="WP_146530963.1">
    <property type="nucleotide sequence ID" value="NZ_SJPV01000017.1"/>
</dbReference>
<sequence length="117" mass="12617">MTASVAMGVAIDDTLHFLTFLHRRLDAGLSRGESVLRAHGHCGRAMAQTTLVCGAGLALFAFCAFVPMARFAWMMVVLLAAALVGDLVRLPAILLGPLGKYFDPRDPSHTYSNNHFS</sequence>
<organism evidence="2 3">
    <name type="scientific">Novipirellula artificiosorum</name>
    <dbReference type="NCBI Taxonomy" id="2528016"/>
    <lineage>
        <taxon>Bacteria</taxon>
        <taxon>Pseudomonadati</taxon>
        <taxon>Planctomycetota</taxon>
        <taxon>Planctomycetia</taxon>
        <taxon>Pirellulales</taxon>
        <taxon>Pirellulaceae</taxon>
        <taxon>Novipirellula</taxon>
    </lineage>
</organism>
<evidence type="ECO:0000313" key="3">
    <source>
        <dbReference type="Proteomes" id="UP000319143"/>
    </source>
</evidence>
<feature type="transmembrane region" description="Helical" evidence="1">
    <location>
        <begin position="45"/>
        <end position="67"/>
    </location>
</feature>
<feature type="transmembrane region" description="Helical" evidence="1">
    <location>
        <begin position="73"/>
        <end position="95"/>
    </location>
</feature>
<dbReference type="EMBL" id="SJPV01000017">
    <property type="protein sequence ID" value="TWU31380.1"/>
    <property type="molecule type" value="Genomic_DNA"/>
</dbReference>
<dbReference type="GO" id="GO:0005886">
    <property type="term" value="C:plasma membrane"/>
    <property type="evidence" value="ECO:0007669"/>
    <property type="project" value="TreeGrafter"/>
</dbReference>
<gene>
    <name evidence="2" type="ORF">Poly41_62490</name>
</gene>
<dbReference type="SUPFAM" id="SSF82866">
    <property type="entry name" value="Multidrug efflux transporter AcrB transmembrane domain"/>
    <property type="match status" value="1"/>
</dbReference>
<accession>A0A5C6D3K4</accession>
<dbReference type="PANTHER" id="PTHR33406">
    <property type="entry name" value="MEMBRANE PROTEIN MJ1562-RELATED"/>
    <property type="match status" value="1"/>
</dbReference>
<keyword evidence="1" id="KW-0812">Transmembrane</keyword>
<dbReference type="Proteomes" id="UP000319143">
    <property type="component" value="Unassembled WGS sequence"/>
</dbReference>
<protein>
    <recommendedName>
        <fullName evidence="4">MMPL family protein</fullName>
    </recommendedName>
</protein>
<dbReference type="InterPro" id="IPR050545">
    <property type="entry name" value="Mycobact_MmpL"/>
</dbReference>
<keyword evidence="3" id="KW-1185">Reference proteome</keyword>
<evidence type="ECO:0000313" key="2">
    <source>
        <dbReference type="EMBL" id="TWU31380.1"/>
    </source>
</evidence>
<dbReference type="Gene3D" id="1.20.1640.10">
    <property type="entry name" value="Multidrug efflux transporter AcrB transmembrane domain"/>
    <property type="match status" value="1"/>
</dbReference>
<dbReference type="OrthoDB" id="2112773at2"/>
<dbReference type="AlphaFoldDB" id="A0A5C6D3K4"/>